<reference evidence="3" key="1">
    <citation type="submission" date="2018-09" db="EMBL/GenBank/DDBJ databases">
        <authorList>
            <person name="Livingstone P.G."/>
            <person name="Whitworth D.E."/>
        </authorList>
    </citation>
    <scope>NUCLEOTIDE SEQUENCE [LARGE SCALE GENOMIC DNA]</scope>
    <source>
        <strain evidence="3">CA043D</strain>
    </source>
</reference>
<keyword evidence="3" id="KW-1185">Reference proteome</keyword>
<dbReference type="EMBL" id="RAWE01000067">
    <property type="protein sequence ID" value="RKH01659.1"/>
    <property type="molecule type" value="Genomic_DNA"/>
</dbReference>
<dbReference type="InterPro" id="IPR036866">
    <property type="entry name" value="RibonucZ/Hydroxyglut_hydro"/>
</dbReference>
<dbReference type="Gene3D" id="3.60.15.10">
    <property type="entry name" value="Ribonuclease Z/Hydroxyacylglutathione hydrolase-like"/>
    <property type="match status" value="1"/>
</dbReference>
<evidence type="ECO:0000256" key="1">
    <source>
        <dbReference type="SAM" id="MobiDB-lite"/>
    </source>
</evidence>
<gene>
    <name evidence="2" type="ORF">D7X32_19575</name>
</gene>
<protein>
    <recommendedName>
        <fullName evidence="4">MBL fold metallo-hydrolase</fullName>
    </recommendedName>
</protein>
<proteinExistence type="predicted"/>
<name>A0A3A8K3E6_9BACT</name>
<evidence type="ECO:0008006" key="4">
    <source>
        <dbReference type="Google" id="ProtNLM"/>
    </source>
</evidence>
<dbReference type="PANTHER" id="PTHR30619">
    <property type="entry name" value="DNA INTERNALIZATION/COMPETENCE PROTEIN COMEC/REC2"/>
    <property type="match status" value="1"/>
</dbReference>
<dbReference type="RefSeq" id="WP_120604084.1">
    <property type="nucleotide sequence ID" value="NZ_JABFJX010000214.1"/>
</dbReference>
<dbReference type="InterPro" id="IPR052159">
    <property type="entry name" value="Competence_DNA_uptake"/>
</dbReference>
<dbReference type="Proteomes" id="UP000268313">
    <property type="component" value="Unassembled WGS sequence"/>
</dbReference>
<comment type="caution">
    <text evidence="2">The sequence shown here is derived from an EMBL/GenBank/DDBJ whole genome shotgun (WGS) entry which is preliminary data.</text>
</comment>
<evidence type="ECO:0000313" key="3">
    <source>
        <dbReference type="Proteomes" id="UP000268313"/>
    </source>
</evidence>
<feature type="region of interest" description="Disordered" evidence="1">
    <location>
        <begin position="385"/>
        <end position="405"/>
    </location>
</feature>
<dbReference type="SUPFAM" id="SSF56281">
    <property type="entry name" value="Metallo-hydrolase/oxidoreductase"/>
    <property type="match status" value="1"/>
</dbReference>
<dbReference type="AlphaFoldDB" id="A0A3A8K3E6"/>
<accession>A0A3A8K3E6</accession>
<dbReference type="OrthoDB" id="9790149at2"/>
<sequence length="465" mass="50783">MPTRLRIIHFDVSQGESSLISLLPAGGTERHILIDGGKLGRGRYVLRILKKLGVTKLDAAVCTHPDGDHHEGLTPVVEGLTVTALYAPAHVSDSHKYDKLKLACGLHGTTWRDAAVGNKLIDANDCLLKIVHVGRGTVSDDNPASIGCTLKFHDFTYFTAGDLPYEDEERLGLGHMCAFKCGHHGAETSTSAKFVKALKPTAAFISAGHHNHDHPRQSVLDILCGSKPLQRFYVTNCEPDRTGFVGRSGAKPKGFAASVRPSGVLGHLVLYTDDTLAQQHDGTGVTFRVAHPSDPGTGFAWKWYAHVCTKENHVPETAPPPVTSPLSDTELPVFDLVTLSTTIQALRNTTPTYSFANLVSDSQSPYFNMPGSPIRDFVKDPDNFLKDTSSKKRKNSGSTAPKPKRVYVHPNDTQRMAKCVWCDRAAGKTVKYLATCGCDMDWYVCPRCKDQEDDEVPCDDYLISA</sequence>
<dbReference type="PANTHER" id="PTHR30619:SF1">
    <property type="entry name" value="RECOMBINATION PROTEIN 2"/>
    <property type="match status" value="1"/>
</dbReference>
<evidence type="ECO:0000313" key="2">
    <source>
        <dbReference type="EMBL" id="RKH01659.1"/>
    </source>
</evidence>
<organism evidence="2 3">
    <name type="scientific">Corallococcus carmarthensis</name>
    <dbReference type="NCBI Taxonomy" id="2316728"/>
    <lineage>
        <taxon>Bacteria</taxon>
        <taxon>Pseudomonadati</taxon>
        <taxon>Myxococcota</taxon>
        <taxon>Myxococcia</taxon>
        <taxon>Myxococcales</taxon>
        <taxon>Cystobacterineae</taxon>
        <taxon>Myxococcaceae</taxon>
        <taxon>Corallococcus</taxon>
    </lineage>
</organism>